<dbReference type="SUPFAM" id="SSF48403">
    <property type="entry name" value="Ankyrin repeat"/>
    <property type="match status" value="1"/>
</dbReference>
<name>A0A6A6ZAI3_9PLEO</name>
<keyword evidence="2" id="KW-1185">Reference proteome</keyword>
<accession>A0A6A6ZAI3</accession>
<dbReference type="Pfam" id="PF00023">
    <property type="entry name" value="Ank"/>
    <property type="match status" value="1"/>
</dbReference>
<dbReference type="InterPro" id="IPR036770">
    <property type="entry name" value="Ankyrin_rpt-contain_sf"/>
</dbReference>
<dbReference type="EMBL" id="MU006276">
    <property type="protein sequence ID" value="KAF2818036.1"/>
    <property type="molecule type" value="Genomic_DNA"/>
</dbReference>
<dbReference type="AlphaFoldDB" id="A0A6A6ZAI3"/>
<evidence type="ECO:0000313" key="1">
    <source>
        <dbReference type="EMBL" id="KAF2818036.1"/>
    </source>
</evidence>
<feature type="non-terminal residue" evidence="1">
    <location>
        <position position="79"/>
    </location>
</feature>
<proteinExistence type="predicted"/>
<dbReference type="Proteomes" id="UP000799424">
    <property type="component" value="Unassembled WGS sequence"/>
</dbReference>
<feature type="non-terminal residue" evidence="1">
    <location>
        <position position="1"/>
    </location>
</feature>
<organism evidence="1 2">
    <name type="scientific">Ophiobolus disseminans</name>
    <dbReference type="NCBI Taxonomy" id="1469910"/>
    <lineage>
        <taxon>Eukaryota</taxon>
        <taxon>Fungi</taxon>
        <taxon>Dikarya</taxon>
        <taxon>Ascomycota</taxon>
        <taxon>Pezizomycotina</taxon>
        <taxon>Dothideomycetes</taxon>
        <taxon>Pleosporomycetidae</taxon>
        <taxon>Pleosporales</taxon>
        <taxon>Pleosporineae</taxon>
        <taxon>Phaeosphaeriaceae</taxon>
        <taxon>Ophiobolus</taxon>
    </lineage>
</organism>
<sequence length="79" mass="8569">EVMEHVLAQDAAQLNKVGGEYGTPLQAVCFNGYETTMKKLLEWGADPNVMGGKFGVPINAAITERHRGIVKVLLDRGVD</sequence>
<protein>
    <submittedName>
        <fullName evidence="1">Uncharacterized protein</fullName>
    </submittedName>
</protein>
<dbReference type="OrthoDB" id="4772757at2759"/>
<dbReference type="InterPro" id="IPR002110">
    <property type="entry name" value="Ankyrin_rpt"/>
</dbReference>
<reference evidence="1" key="1">
    <citation type="journal article" date="2020" name="Stud. Mycol.">
        <title>101 Dothideomycetes genomes: a test case for predicting lifestyles and emergence of pathogens.</title>
        <authorList>
            <person name="Haridas S."/>
            <person name="Albert R."/>
            <person name="Binder M."/>
            <person name="Bloem J."/>
            <person name="Labutti K."/>
            <person name="Salamov A."/>
            <person name="Andreopoulos B."/>
            <person name="Baker S."/>
            <person name="Barry K."/>
            <person name="Bills G."/>
            <person name="Bluhm B."/>
            <person name="Cannon C."/>
            <person name="Castanera R."/>
            <person name="Culley D."/>
            <person name="Daum C."/>
            <person name="Ezra D."/>
            <person name="Gonzalez J."/>
            <person name="Henrissat B."/>
            <person name="Kuo A."/>
            <person name="Liang C."/>
            <person name="Lipzen A."/>
            <person name="Lutzoni F."/>
            <person name="Magnuson J."/>
            <person name="Mondo S."/>
            <person name="Nolan M."/>
            <person name="Ohm R."/>
            <person name="Pangilinan J."/>
            <person name="Park H.-J."/>
            <person name="Ramirez L."/>
            <person name="Alfaro M."/>
            <person name="Sun H."/>
            <person name="Tritt A."/>
            <person name="Yoshinaga Y."/>
            <person name="Zwiers L.-H."/>
            <person name="Turgeon B."/>
            <person name="Goodwin S."/>
            <person name="Spatafora J."/>
            <person name="Crous P."/>
            <person name="Grigoriev I."/>
        </authorList>
    </citation>
    <scope>NUCLEOTIDE SEQUENCE</scope>
    <source>
        <strain evidence="1">CBS 113818</strain>
    </source>
</reference>
<evidence type="ECO:0000313" key="2">
    <source>
        <dbReference type="Proteomes" id="UP000799424"/>
    </source>
</evidence>
<dbReference type="Gene3D" id="1.25.40.20">
    <property type="entry name" value="Ankyrin repeat-containing domain"/>
    <property type="match status" value="1"/>
</dbReference>
<gene>
    <name evidence="1" type="ORF">CC86DRAFT_243759</name>
</gene>